<dbReference type="Gene3D" id="3.40.50.1820">
    <property type="entry name" value="alpha/beta hydrolase"/>
    <property type="match status" value="1"/>
</dbReference>
<dbReference type="OrthoDB" id="1393670at2759"/>
<dbReference type="InParanoid" id="A8P722"/>
<dbReference type="PANTHER" id="PTHR17630:SF44">
    <property type="entry name" value="PROTEIN AIM2"/>
    <property type="match status" value="1"/>
</dbReference>
<feature type="chain" id="PRO_5002727590" description="Dienelactone hydrolase domain-containing protein" evidence="2">
    <location>
        <begin position="24"/>
        <end position="329"/>
    </location>
</feature>
<evidence type="ECO:0000256" key="2">
    <source>
        <dbReference type="SAM" id="SignalP"/>
    </source>
</evidence>
<dbReference type="AlphaFoldDB" id="A8P722"/>
<evidence type="ECO:0000256" key="1">
    <source>
        <dbReference type="SAM" id="MobiDB-lite"/>
    </source>
</evidence>
<comment type="caution">
    <text evidence="4">The sequence shown here is derived from an EMBL/GenBank/DDBJ whole genome shotgun (WGS) entry which is preliminary data.</text>
</comment>
<dbReference type="GO" id="GO:0016787">
    <property type="term" value="F:hydrolase activity"/>
    <property type="evidence" value="ECO:0007669"/>
    <property type="project" value="InterPro"/>
</dbReference>
<dbReference type="InterPro" id="IPR002925">
    <property type="entry name" value="Dienelactn_hydro"/>
</dbReference>
<feature type="region of interest" description="Disordered" evidence="1">
    <location>
        <begin position="22"/>
        <end position="86"/>
    </location>
</feature>
<sequence length="329" mass="35818">MAKLARLAFYLVAFMAASPFTVAVPTGSPTTTDLTTTAEPTTTEPEPATTTEDPLTTTTATTTTEAPAPTETSPEDDGDPVLAGSIDRDCLTGEEYEGVAQGWNITLGGVPSYYTRPSLAWRLANPGPPRVLLFYSDVYSVFFMNNILHMDWFASQGYWVFGLDYFLGDPAQNQQQPYDVEAWVAFAKARADPLVLVWNAAVRTLFPTGTKYVAVGYCFGAPYSMEAGATTEVVAAAFAQPALLTESHFYNITQPLFMSCAEIDMTFPTASRNRAMDILSEIEAVHHLQVFGGTEHGFATRADLTDPADVWAKETSANSILGWFDRFTA</sequence>
<dbReference type="VEuPathDB" id="FungiDB:CC1G_10995"/>
<organism evidence="4 5">
    <name type="scientific">Coprinopsis cinerea (strain Okayama-7 / 130 / ATCC MYA-4618 / FGSC 9003)</name>
    <name type="common">Inky cap fungus</name>
    <name type="synonym">Hormographiella aspergillata</name>
    <dbReference type="NCBI Taxonomy" id="240176"/>
    <lineage>
        <taxon>Eukaryota</taxon>
        <taxon>Fungi</taxon>
        <taxon>Dikarya</taxon>
        <taxon>Basidiomycota</taxon>
        <taxon>Agaricomycotina</taxon>
        <taxon>Agaricomycetes</taxon>
        <taxon>Agaricomycetidae</taxon>
        <taxon>Agaricales</taxon>
        <taxon>Agaricineae</taxon>
        <taxon>Psathyrellaceae</taxon>
        <taxon>Coprinopsis</taxon>
    </lineage>
</organism>
<keyword evidence="5" id="KW-1185">Reference proteome</keyword>
<dbReference type="GeneID" id="6015885"/>
<evidence type="ECO:0000313" key="5">
    <source>
        <dbReference type="Proteomes" id="UP000001861"/>
    </source>
</evidence>
<dbReference type="RefSeq" id="XP_001839273.2">
    <property type="nucleotide sequence ID" value="XM_001839221.2"/>
</dbReference>
<dbReference type="InterPro" id="IPR029058">
    <property type="entry name" value="AB_hydrolase_fold"/>
</dbReference>
<evidence type="ECO:0000313" key="4">
    <source>
        <dbReference type="EMBL" id="EAU82536.2"/>
    </source>
</evidence>
<dbReference type="Pfam" id="PF01738">
    <property type="entry name" value="DLH"/>
    <property type="match status" value="1"/>
</dbReference>
<dbReference type="Proteomes" id="UP000001861">
    <property type="component" value="Unassembled WGS sequence"/>
</dbReference>
<dbReference type="HOGENOM" id="CLU_054590_2_1_1"/>
<keyword evidence="2" id="KW-0732">Signal</keyword>
<feature type="domain" description="Dienelactone hydrolase" evidence="3">
    <location>
        <begin position="130"/>
        <end position="327"/>
    </location>
</feature>
<dbReference type="PANTHER" id="PTHR17630">
    <property type="entry name" value="DIENELACTONE HYDROLASE"/>
    <property type="match status" value="1"/>
</dbReference>
<dbReference type="KEGG" id="cci:CC1G_10995"/>
<feature type="signal peptide" evidence="2">
    <location>
        <begin position="1"/>
        <end position="23"/>
    </location>
</feature>
<reference evidence="4 5" key="1">
    <citation type="journal article" date="2010" name="Proc. Natl. Acad. Sci. U.S.A.">
        <title>Insights into evolution of multicellular fungi from the assembled chromosomes of the mushroom Coprinopsis cinerea (Coprinus cinereus).</title>
        <authorList>
            <person name="Stajich J.E."/>
            <person name="Wilke S.K."/>
            <person name="Ahren D."/>
            <person name="Au C.H."/>
            <person name="Birren B.W."/>
            <person name="Borodovsky M."/>
            <person name="Burns C."/>
            <person name="Canback B."/>
            <person name="Casselton L.A."/>
            <person name="Cheng C.K."/>
            <person name="Deng J."/>
            <person name="Dietrich F.S."/>
            <person name="Fargo D.C."/>
            <person name="Farman M.L."/>
            <person name="Gathman A.C."/>
            <person name="Goldberg J."/>
            <person name="Guigo R."/>
            <person name="Hoegger P.J."/>
            <person name="Hooker J.B."/>
            <person name="Huggins A."/>
            <person name="James T.Y."/>
            <person name="Kamada T."/>
            <person name="Kilaru S."/>
            <person name="Kodira C."/>
            <person name="Kues U."/>
            <person name="Kupfer D."/>
            <person name="Kwan H.S."/>
            <person name="Lomsadze A."/>
            <person name="Li W."/>
            <person name="Lilly W.W."/>
            <person name="Ma L.J."/>
            <person name="Mackey A.J."/>
            <person name="Manning G."/>
            <person name="Martin F."/>
            <person name="Muraguchi H."/>
            <person name="Natvig D.O."/>
            <person name="Palmerini H."/>
            <person name="Ramesh M.A."/>
            <person name="Rehmeyer C.J."/>
            <person name="Roe B.A."/>
            <person name="Shenoy N."/>
            <person name="Stanke M."/>
            <person name="Ter-Hovhannisyan V."/>
            <person name="Tunlid A."/>
            <person name="Velagapudi R."/>
            <person name="Vision T.J."/>
            <person name="Zeng Q."/>
            <person name="Zolan M.E."/>
            <person name="Pukkila P.J."/>
        </authorList>
    </citation>
    <scope>NUCLEOTIDE SEQUENCE [LARGE SCALE GENOMIC DNA]</scope>
    <source>
        <strain evidence="5">Okayama-7 / 130 / ATCC MYA-4618 / FGSC 9003</strain>
    </source>
</reference>
<gene>
    <name evidence="4" type="ORF">CC1G_10995</name>
</gene>
<feature type="compositionally biased region" description="Low complexity" evidence="1">
    <location>
        <begin position="29"/>
        <end position="72"/>
    </location>
</feature>
<dbReference type="STRING" id="240176.A8P722"/>
<evidence type="ECO:0000259" key="3">
    <source>
        <dbReference type="Pfam" id="PF01738"/>
    </source>
</evidence>
<dbReference type="OMA" id="DPYQRWV"/>
<dbReference type="EMBL" id="AACS02000005">
    <property type="protein sequence ID" value="EAU82536.2"/>
    <property type="molecule type" value="Genomic_DNA"/>
</dbReference>
<dbReference type="eggNOG" id="KOG3043">
    <property type="taxonomic scope" value="Eukaryota"/>
</dbReference>
<proteinExistence type="predicted"/>
<protein>
    <recommendedName>
        <fullName evidence="3">Dienelactone hydrolase domain-containing protein</fullName>
    </recommendedName>
</protein>
<name>A8P722_COPC7</name>
<dbReference type="SUPFAM" id="SSF53474">
    <property type="entry name" value="alpha/beta-Hydrolases"/>
    <property type="match status" value="1"/>
</dbReference>
<accession>A8P722</accession>